<gene>
    <name evidence="2" type="ORF">HW564_03585</name>
</gene>
<evidence type="ECO:0000313" key="3">
    <source>
        <dbReference type="Proteomes" id="UP000565723"/>
    </source>
</evidence>
<dbReference type="AlphaFoldDB" id="A0A850LEG0"/>
<dbReference type="EMBL" id="JABXIY010000009">
    <property type="protein sequence ID" value="NVK95992.1"/>
    <property type="molecule type" value="Genomic_DNA"/>
</dbReference>
<sequence length="112" mass="12311">MTLNRLCDMHCFSPAEVNPIVEVIKAPRTASETMAPLCCHFWLDARRKPSNARITADLPSTGFSAHTQMKPRCLDDGLGSPTQIDEVAKEVLGVPVGPFFVMNIVKANMIEL</sequence>
<dbReference type="Pfam" id="PF02737">
    <property type="entry name" value="3HCDH_N"/>
    <property type="match status" value="1"/>
</dbReference>
<dbReference type="Gene3D" id="3.40.50.720">
    <property type="entry name" value="NAD(P)-binding Rossmann-like Domain"/>
    <property type="match status" value="1"/>
</dbReference>
<organism evidence="2 3">
    <name type="scientific">Ruegeria pomeroyi</name>
    <dbReference type="NCBI Taxonomy" id="89184"/>
    <lineage>
        <taxon>Bacteria</taxon>
        <taxon>Pseudomonadati</taxon>
        <taxon>Pseudomonadota</taxon>
        <taxon>Alphaproteobacteria</taxon>
        <taxon>Rhodobacterales</taxon>
        <taxon>Roseobacteraceae</taxon>
        <taxon>Ruegeria</taxon>
    </lineage>
</organism>
<dbReference type="GO" id="GO:0070403">
    <property type="term" value="F:NAD+ binding"/>
    <property type="evidence" value="ECO:0007669"/>
    <property type="project" value="InterPro"/>
</dbReference>
<evidence type="ECO:0000313" key="2">
    <source>
        <dbReference type="EMBL" id="NVK95992.1"/>
    </source>
</evidence>
<feature type="domain" description="3-hydroxyacyl-CoA dehydrogenase NAD binding" evidence="1">
    <location>
        <begin position="4"/>
        <end position="37"/>
    </location>
</feature>
<proteinExistence type="predicted"/>
<evidence type="ECO:0000259" key="1">
    <source>
        <dbReference type="Pfam" id="PF02737"/>
    </source>
</evidence>
<protein>
    <recommendedName>
        <fullName evidence="1">3-hydroxyacyl-CoA dehydrogenase NAD binding domain-containing protein</fullName>
    </recommendedName>
</protein>
<dbReference type="InterPro" id="IPR013328">
    <property type="entry name" value="6PGD_dom2"/>
</dbReference>
<dbReference type="GO" id="GO:0006631">
    <property type="term" value="P:fatty acid metabolic process"/>
    <property type="evidence" value="ECO:0007669"/>
    <property type="project" value="InterPro"/>
</dbReference>
<dbReference type="RefSeq" id="WP_144083996.1">
    <property type="nucleotide sequence ID" value="NZ_CP076685.1"/>
</dbReference>
<comment type="caution">
    <text evidence="2">The sequence shown here is derived from an EMBL/GenBank/DDBJ whole genome shotgun (WGS) entry which is preliminary data.</text>
</comment>
<dbReference type="InterPro" id="IPR006176">
    <property type="entry name" value="3-OHacyl-CoA_DH_NAD-bd"/>
</dbReference>
<accession>A0A850LEG0</accession>
<reference evidence="2 3" key="1">
    <citation type="journal article" date="2020" name="Proc. Natl. Acad. Sci. U.S.A.">
        <title>Ecological drivers of bacterial community assembly in synthetic phycospheres.</title>
        <authorList>
            <person name="Fu H."/>
            <person name="Uchimiya M."/>
            <person name="Gore J."/>
            <person name="Moran M.A."/>
        </authorList>
    </citation>
    <scope>NUCLEOTIDE SEQUENCE [LARGE SCALE GENOMIC DNA]</scope>
    <source>
        <strain evidence="2">HF-Din03</strain>
    </source>
</reference>
<dbReference type="Proteomes" id="UP000565723">
    <property type="component" value="Unassembled WGS sequence"/>
</dbReference>
<dbReference type="Gene3D" id="1.10.1040.10">
    <property type="entry name" value="N-(1-d-carboxylethyl)-l-norvaline Dehydrogenase, domain 2"/>
    <property type="match status" value="1"/>
</dbReference>
<name>A0A850LEG0_9RHOB</name>